<reference evidence="1 2" key="1">
    <citation type="submission" date="2019-03" db="EMBL/GenBank/DDBJ databases">
        <title>Genome sequence of Lentibacillus salicampi ATCC BAA-719.</title>
        <authorList>
            <person name="Maclea K.S."/>
            <person name="Simoes Junior M."/>
        </authorList>
    </citation>
    <scope>NUCLEOTIDE SEQUENCE [LARGE SCALE GENOMIC DNA]</scope>
    <source>
        <strain evidence="1 2">ATCC BAA-719</strain>
    </source>
</reference>
<evidence type="ECO:0008006" key="3">
    <source>
        <dbReference type="Google" id="ProtNLM"/>
    </source>
</evidence>
<dbReference type="AlphaFoldDB" id="A0A4Y9AFC7"/>
<comment type="caution">
    <text evidence="1">The sequence shown here is derived from an EMBL/GenBank/DDBJ whole genome shotgun (WGS) entry which is preliminary data.</text>
</comment>
<organism evidence="1 2">
    <name type="scientific">Lentibacillus salicampi</name>
    <dbReference type="NCBI Taxonomy" id="175306"/>
    <lineage>
        <taxon>Bacteria</taxon>
        <taxon>Bacillati</taxon>
        <taxon>Bacillota</taxon>
        <taxon>Bacilli</taxon>
        <taxon>Bacillales</taxon>
        <taxon>Bacillaceae</taxon>
        <taxon>Lentibacillus</taxon>
    </lineage>
</organism>
<dbReference type="Proteomes" id="UP000298484">
    <property type="component" value="Unassembled WGS sequence"/>
</dbReference>
<gene>
    <name evidence="1" type="ORF">E4U82_01010</name>
</gene>
<sequence length="165" mass="18579">MIVPITGNVTYTITLDPTVWIFDDRKILLEDAFNADVQEKDEKDDLAKASDRFSQEVFQQNLKPPINKINKGIPRKEREKILENSYVMPIATFLGYAEVKKDANSVTLETANGDETISLTTLEKSYLLFSLDGKPLKEEGPVQLLYSDGSNQENPIKGIQKITVN</sequence>
<dbReference type="EMBL" id="SRHY01000001">
    <property type="protein sequence ID" value="TFJ94526.1"/>
    <property type="molecule type" value="Genomic_DNA"/>
</dbReference>
<accession>A0A4Y9AFC7</accession>
<keyword evidence="2" id="KW-1185">Reference proteome</keyword>
<dbReference type="RefSeq" id="WP_135108171.1">
    <property type="nucleotide sequence ID" value="NZ_SRHY01000001.1"/>
</dbReference>
<name>A0A4Y9AFC7_9BACI</name>
<evidence type="ECO:0000313" key="1">
    <source>
        <dbReference type="EMBL" id="TFJ94526.1"/>
    </source>
</evidence>
<dbReference type="OrthoDB" id="2404998at2"/>
<protein>
    <recommendedName>
        <fullName evidence="3">Peptidyl-prolyl cis-trans isomerase</fullName>
    </recommendedName>
</protein>
<evidence type="ECO:0000313" key="2">
    <source>
        <dbReference type="Proteomes" id="UP000298484"/>
    </source>
</evidence>
<proteinExistence type="predicted"/>